<feature type="transmembrane region" description="Helical" evidence="1">
    <location>
        <begin position="207"/>
        <end position="227"/>
    </location>
</feature>
<dbReference type="EMBL" id="CAJNOJ010000809">
    <property type="protein sequence ID" value="CAF1524865.1"/>
    <property type="molecule type" value="Genomic_DNA"/>
</dbReference>
<feature type="transmembrane region" description="Helical" evidence="1">
    <location>
        <begin position="80"/>
        <end position="102"/>
    </location>
</feature>
<evidence type="ECO:0000313" key="2">
    <source>
        <dbReference type="EMBL" id="CAF1524865.1"/>
    </source>
</evidence>
<name>A0A815UXE8_ADIRI</name>
<evidence type="ECO:0000313" key="3">
    <source>
        <dbReference type="Proteomes" id="UP000663852"/>
    </source>
</evidence>
<dbReference type="Proteomes" id="UP000663852">
    <property type="component" value="Unassembled WGS sequence"/>
</dbReference>
<protein>
    <submittedName>
        <fullName evidence="2">Uncharacterized protein</fullName>
    </submittedName>
</protein>
<feature type="transmembrane region" description="Helical" evidence="1">
    <location>
        <begin position="180"/>
        <end position="200"/>
    </location>
</feature>
<feature type="transmembrane region" description="Helical" evidence="1">
    <location>
        <begin position="12"/>
        <end position="32"/>
    </location>
</feature>
<keyword evidence="1" id="KW-0472">Membrane</keyword>
<proteinExistence type="predicted"/>
<accession>A0A815UXE8</accession>
<keyword evidence="1" id="KW-1133">Transmembrane helix</keyword>
<gene>
    <name evidence="2" type="ORF">EDS130_LOCUS44131</name>
</gene>
<organism evidence="2 3">
    <name type="scientific">Adineta ricciae</name>
    <name type="common">Rotifer</name>
    <dbReference type="NCBI Taxonomy" id="249248"/>
    <lineage>
        <taxon>Eukaryota</taxon>
        <taxon>Metazoa</taxon>
        <taxon>Spiralia</taxon>
        <taxon>Gnathifera</taxon>
        <taxon>Rotifera</taxon>
        <taxon>Eurotatoria</taxon>
        <taxon>Bdelloidea</taxon>
        <taxon>Adinetida</taxon>
        <taxon>Adinetidae</taxon>
        <taxon>Adineta</taxon>
    </lineage>
</organism>
<dbReference type="OrthoDB" id="10044696at2759"/>
<reference evidence="2" key="1">
    <citation type="submission" date="2021-02" db="EMBL/GenBank/DDBJ databases">
        <authorList>
            <person name="Nowell W R."/>
        </authorList>
    </citation>
    <scope>NUCLEOTIDE SEQUENCE</scope>
</reference>
<sequence>MEWTYMSYTVANYGITFGLILITILGVFVTYFSSRKGREFVIEKVIGINPEKAHDTYDDQNIKNLSLDTNENQFKQRSTFYIGIFCCLLGGMILSITAVLMFQGCFLMDIRLVPGDNCPKYTMDCFVFEGSSFAPITHNATFVCQYMNKAEFPADISDATAWCYAWIIRYQSVASVLDQIGIAIALIGFFTTILAIIVYLGKSIKTIIVSMIIISSCCALILLLLFFKWSFAPLTYAILSLGITLGVFGLLLFCLLSKAEKQTNSTQILTPITNPLNIEQSTSSTKLSDELVIIHHSSKVTPL</sequence>
<evidence type="ECO:0000256" key="1">
    <source>
        <dbReference type="SAM" id="Phobius"/>
    </source>
</evidence>
<dbReference type="AlphaFoldDB" id="A0A815UXE8"/>
<comment type="caution">
    <text evidence="2">The sequence shown here is derived from an EMBL/GenBank/DDBJ whole genome shotgun (WGS) entry which is preliminary data.</text>
</comment>
<feature type="transmembrane region" description="Helical" evidence="1">
    <location>
        <begin position="233"/>
        <end position="256"/>
    </location>
</feature>
<keyword evidence="1" id="KW-0812">Transmembrane</keyword>